<evidence type="ECO:0008006" key="4">
    <source>
        <dbReference type="Google" id="ProtNLM"/>
    </source>
</evidence>
<feature type="region of interest" description="Disordered" evidence="1">
    <location>
        <begin position="34"/>
        <end position="85"/>
    </location>
</feature>
<protein>
    <recommendedName>
        <fullName evidence="4">Stability/partitioning determinant</fullName>
    </recommendedName>
</protein>
<geneLocation type="plasmid" evidence="2 3">
    <name>unnamed</name>
</geneLocation>
<sequence>MMSKRPSMLNLSDFPVGQPVKPVNIAAVEEAAERQGFSARDQAVRADGAGEAAPEVSADVQAPSQPPRSRREKRTYRTGRTESWSVKASPETLDVLYRVIEQNGWSVAEGFERAVAAFDAAHGKG</sequence>
<gene>
    <name evidence="2" type="ORF">V8J38_16785</name>
</gene>
<evidence type="ECO:0000313" key="2">
    <source>
        <dbReference type="EMBL" id="WWT56506.1"/>
    </source>
</evidence>
<evidence type="ECO:0000313" key="3">
    <source>
        <dbReference type="Proteomes" id="UP001363460"/>
    </source>
</evidence>
<dbReference type="EMBL" id="CP146370">
    <property type="protein sequence ID" value="WWT56506.1"/>
    <property type="molecule type" value="Genomic_DNA"/>
</dbReference>
<evidence type="ECO:0000256" key="1">
    <source>
        <dbReference type="SAM" id="MobiDB-lite"/>
    </source>
</evidence>
<name>A0ABZ2IFX5_9CAUL</name>
<dbReference type="Proteomes" id="UP001363460">
    <property type="component" value="Plasmid unnamed"/>
</dbReference>
<keyword evidence="2" id="KW-0614">Plasmid</keyword>
<proteinExistence type="predicted"/>
<reference evidence="2 3" key="1">
    <citation type="submission" date="2024-02" db="EMBL/GenBank/DDBJ databases">
        <title>Distribution and functional of Brevundimonas-related endobacteria within Verticillium dahliae.</title>
        <authorList>
            <person name="Zeng H."/>
        </authorList>
    </citation>
    <scope>NUCLEOTIDE SEQUENCE [LARGE SCALE GENOMIC DNA]</scope>
    <source>
        <strain evidence="2 3">TRM 44200</strain>
        <plasmid evidence="2 3">unnamed</plasmid>
    </source>
</reference>
<keyword evidence="3" id="KW-1185">Reference proteome</keyword>
<dbReference type="RefSeq" id="WP_338578659.1">
    <property type="nucleotide sequence ID" value="NZ_CP146370.1"/>
</dbReference>
<accession>A0ABZ2IFX5</accession>
<feature type="compositionally biased region" description="Basic residues" evidence="1">
    <location>
        <begin position="68"/>
        <end position="77"/>
    </location>
</feature>
<organism evidence="2 3">
    <name type="scientific">Brevundimonas olei</name>
    <dbReference type="NCBI Taxonomy" id="657642"/>
    <lineage>
        <taxon>Bacteria</taxon>
        <taxon>Pseudomonadati</taxon>
        <taxon>Pseudomonadota</taxon>
        <taxon>Alphaproteobacteria</taxon>
        <taxon>Caulobacterales</taxon>
        <taxon>Caulobacteraceae</taxon>
        <taxon>Brevundimonas</taxon>
    </lineage>
</organism>